<evidence type="ECO:0000313" key="1">
    <source>
        <dbReference type="EMBL" id="KAJ5253252.1"/>
    </source>
</evidence>
<sequence>MKCEGRCGISVGDNGKKSANILKQRVMGCPTAFASRRSVKVSSRDCSLALLADQDMLYSTLNQVTPRRDTKKRPRGACCSHSQAPGGLSNAWPVAKAAEILSLPTSPAAALAIAVDKYKTSIAAGHPALLAHGKEEALQADNTH</sequence>
<organism evidence="1 2">
    <name type="scientific">Penicillium chrysogenum</name>
    <name type="common">Penicillium notatum</name>
    <dbReference type="NCBI Taxonomy" id="5076"/>
    <lineage>
        <taxon>Eukaryota</taxon>
        <taxon>Fungi</taxon>
        <taxon>Dikarya</taxon>
        <taxon>Ascomycota</taxon>
        <taxon>Pezizomycotina</taxon>
        <taxon>Eurotiomycetes</taxon>
        <taxon>Eurotiomycetidae</taxon>
        <taxon>Eurotiales</taxon>
        <taxon>Aspergillaceae</taxon>
        <taxon>Penicillium</taxon>
        <taxon>Penicillium chrysogenum species complex</taxon>
    </lineage>
</organism>
<dbReference type="EMBL" id="JAPVEB010000012">
    <property type="protein sequence ID" value="KAJ5253252.1"/>
    <property type="molecule type" value="Genomic_DNA"/>
</dbReference>
<protein>
    <submittedName>
        <fullName evidence="1">Uncharacterized protein</fullName>
    </submittedName>
</protein>
<gene>
    <name evidence="1" type="ORF">N7505_011915</name>
</gene>
<reference evidence="1 2" key="1">
    <citation type="journal article" date="2023" name="IMA Fungus">
        <title>Comparative genomic study of the Penicillium genus elucidates a diverse pangenome and 15 lateral gene transfer events.</title>
        <authorList>
            <person name="Petersen C."/>
            <person name="Sorensen T."/>
            <person name="Nielsen M.R."/>
            <person name="Sondergaard T.E."/>
            <person name="Sorensen J.L."/>
            <person name="Fitzpatrick D.A."/>
            <person name="Frisvad J.C."/>
            <person name="Nielsen K.L."/>
        </authorList>
    </citation>
    <scope>NUCLEOTIDE SEQUENCE [LARGE SCALE GENOMIC DNA]</scope>
    <source>
        <strain evidence="1 2">IBT 3361</strain>
    </source>
</reference>
<accession>A0ABQ8VZU9</accession>
<evidence type="ECO:0000313" key="2">
    <source>
        <dbReference type="Proteomes" id="UP001220256"/>
    </source>
</evidence>
<name>A0ABQ8VZU9_PENCH</name>
<proteinExistence type="predicted"/>
<comment type="caution">
    <text evidence="1">The sequence shown here is derived from an EMBL/GenBank/DDBJ whole genome shotgun (WGS) entry which is preliminary data.</text>
</comment>
<keyword evidence="2" id="KW-1185">Reference proteome</keyword>
<dbReference type="Proteomes" id="UP001220256">
    <property type="component" value="Unassembled WGS sequence"/>
</dbReference>